<keyword evidence="6" id="KW-0326">Glycosidase</keyword>
<dbReference type="SMART" id="SM00812">
    <property type="entry name" value="Alpha_L_fucos"/>
    <property type="match status" value="1"/>
</dbReference>
<dbReference type="InterPro" id="IPR057739">
    <property type="entry name" value="Glyco_hydro_29_N"/>
</dbReference>
<dbReference type="PRINTS" id="PR00741">
    <property type="entry name" value="GLHYDRLASE29"/>
</dbReference>
<evidence type="ECO:0000256" key="4">
    <source>
        <dbReference type="ARBA" id="ARBA00022729"/>
    </source>
</evidence>
<dbReference type="SUPFAM" id="SSF51445">
    <property type="entry name" value="(Trans)glycosidases"/>
    <property type="match status" value="1"/>
</dbReference>
<dbReference type="EMBL" id="JBHUCX010000012">
    <property type="protein sequence ID" value="MFD1673688.1"/>
    <property type="molecule type" value="Genomic_DNA"/>
</dbReference>
<feature type="domain" description="Glycoside hydrolase family 29 N-terminal" evidence="7">
    <location>
        <begin position="3"/>
        <end position="320"/>
    </location>
</feature>
<dbReference type="RefSeq" id="WP_377941173.1">
    <property type="nucleotide sequence ID" value="NZ_JBHUCX010000012.1"/>
</dbReference>
<evidence type="ECO:0000256" key="6">
    <source>
        <dbReference type="ARBA" id="ARBA00023295"/>
    </source>
</evidence>
<proteinExistence type="inferred from homology"/>
<keyword evidence="4" id="KW-0732">Signal</keyword>
<dbReference type="Gene3D" id="3.20.20.80">
    <property type="entry name" value="Glycosidases"/>
    <property type="match status" value="1"/>
</dbReference>
<dbReference type="PANTHER" id="PTHR10030:SF37">
    <property type="entry name" value="ALPHA-L-FUCOSIDASE-RELATED"/>
    <property type="match status" value="1"/>
</dbReference>
<dbReference type="InterPro" id="IPR017853">
    <property type="entry name" value="GH"/>
</dbReference>
<evidence type="ECO:0000256" key="1">
    <source>
        <dbReference type="ARBA" id="ARBA00004071"/>
    </source>
</evidence>
<organism evidence="8 9">
    <name type="scientific">Alicyclobacillus fodiniaquatilis</name>
    <dbReference type="NCBI Taxonomy" id="1661150"/>
    <lineage>
        <taxon>Bacteria</taxon>
        <taxon>Bacillati</taxon>
        <taxon>Bacillota</taxon>
        <taxon>Bacilli</taxon>
        <taxon>Bacillales</taxon>
        <taxon>Alicyclobacillaceae</taxon>
        <taxon>Alicyclobacillus</taxon>
    </lineage>
</organism>
<name>A0ABW4JED3_9BACL</name>
<comment type="similarity">
    <text evidence="2">Belongs to the glycosyl hydrolase 29 family.</text>
</comment>
<keyword evidence="9" id="KW-1185">Reference proteome</keyword>
<comment type="caution">
    <text evidence="8">The sequence shown here is derived from an EMBL/GenBank/DDBJ whole genome shotgun (WGS) entry which is preliminary data.</text>
</comment>
<dbReference type="EC" id="3.2.1.51" evidence="3"/>
<comment type="function">
    <text evidence="1">Alpha-L-fucosidase is responsible for hydrolyzing the alpha-1,6-linked fucose joined to the reducing-end N-acetylglucosamine of the carbohydrate moieties of glycoproteins.</text>
</comment>
<evidence type="ECO:0000313" key="8">
    <source>
        <dbReference type="EMBL" id="MFD1673688.1"/>
    </source>
</evidence>
<evidence type="ECO:0000256" key="3">
    <source>
        <dbReference type="ARBA" id="ARBA00012662"/>
    </source>
</evidence>
<evidence type="ECO:0000256" key="2">
    <source>
        <dbReference type="ARBA" id="ARBA00007951"/>
    </source>
</evidence>
<dbReference type="Pfam" id="PF01120">
    <property type="entry name" value="Alpha_L_fucos"/>
    <property type="match status" value="1"/>
</dbReference>
<dbReference type="PANTHER" id="PTHR10030">
    <property type="entry name" value="ALPHA-L-FUCOSIDASE"/>
    <property type="match status" value="1"/>
</dbReference>
<dbReference type="InterPro" id="IPR000933">
    <property type="entry name" value="Glyco_hydro_29"/>
</dbReference>
<reference evidence="9" key="1">
    <citation type="journal article" date="2019" name="Int. J. Syst. Evol. Microbiol.">
        <title>The Global Catalogue of Microorganisms (GCM) 10K type strain sequencing project: providing services to taxonomists for standard genome sequencing and annotation.</title>
        <authorList>
            <consortium name="The Broad Institute Genomics Platform"/>
            <consortium name="The Broad Institute Genome Sequencing Center for Infectious Disease"/>
            <person name="Wu L."/>
            <person name="Ma J."/>
        </authorList>
    </citation>
    <scope>NUCLEOTIDE SEQUENCE [LARGE SCALE GENOMIC DNA]</scope>
    <source>
        <strain evidence="9">CGMCC 1.12286</strain>
    </source>
</reference>
<evidence type="ECO:0000259" key="7">
    <source>
        <dbReference type="Pfam" id="PF01120"/>
    </source>
</evidence>
<protein>
    <recommendedName>
        <fullName evidence="3">alpha-L-fucosidase</fullName>
        <ecNumber evidence="3">3.2.1.51</ecNumber>
    </recommendedName>
</protein>
<evidence type="ECO:0000313" key="9">
    <source>
        <dbReference type="Proteomes" id="UP001597079"/>
    </source>
</evidence>
<dbReference type="InterPro" id="IPR016286">
    <property type="entry name" value="FUC_metazoa-typ"/>
</dbReference>
<gene>
    <name evidence="8" type="ORF">ACFSB2_03060</name>
</gene>
<evidence type="ECO:0000256" key="5">
    <source>
        <dbReference type="ARBA" id="ARBA00022801"/>
    </source>
</evidence>
<sequence length="570" mass="65823">MKAEERKKWWRESRFGMFIHWGLYSQLGRGEWVQYNERIPVREYEKFANEFNPTRFDAEEWVRLAKNAGMKYIVITAKHHDGFSMFNTQVSPFNIVDSTPYGRDVMTELALACEREGLKLCFYYSHVREWHHPHAQSLEVNGPNWCGNYGNFWDYREEWRKNLQTYIDEFDKPQLKELLTQYGPIGIIWFDTPSMIRPDQAQELVDWIREIQPNCLVNSRVSDDEQVDYDYMSLGDCEIPGIPAGVDWETPMTICTWWGYYSQPGNEYRSPEELIHQLVDIVSLGGNYLLNVGPTGEGVIPEEAQERLRIVGKWMSVNGEAIYGTQGSPFVKRPQWGRVTYKEDQLYFHVYDWQEVISLVGLRNQVKGCYLLSDRNCQITYKQYKDHALGYDRMEIELPQITPDPYCTVLVVEIDGEPSVDQTIIQDDSGVIQLSATQASIHKNAGNSTIGLARSGAIKDWFYSDDWLSWDYIATRTGEYDVELTVLSGPNNQKWDYGHEVQIVINGQTLECQVENHTTGSSPNERLSISVGRVRIDKAEHCKTELKAIKINGRNLSGLPLLSIQLVPSK</sequence>
<accession>A0ABW4JED3</accession>
<dbReference type="Proteomes" id="UP001597079">
    <property type="component" value="Unassembled WGS sequence"/>
</dbReference>
<keyword evidence="5" id="KW-0378">Hydrolase</keyword>